<protein>
    <submittedName>
        <fullName evidence="1">Uncharacterized protein</fullName>
    </submittedName>
</protein>
<keyword evidence="2" id="KW-1185">Reference proteome</keyword>
<comment type="caution">
    <text evidence="1">The sequence shown here is derived from an EMBL/GenBank/DDBJ whole genome shotgun (WGS) entry which is preliminary data.</text>
</comment>
<dbReference type="EMBL" id="JBBNAE010000009">
    <property type="protein sequence ID" value="KAK9095836.1"/>
    <property type="molecule type" value="Genomic_DNA"/>
</dbReference>
<organism evidence="1 2">
    <name type="scientific">Stephania japonica</name>
    <dbReference type="NCBI Taxonomy" id="461633"/>
    <lineage>
        <taxon>Eukaryota</taxon>
        <taxon>Viridiplantae</taxon>
        <taxon>Streptophyta</taxon>
        <taxon>Embryophyta</taxon>
        <taxon>Tracheophyta</taxon>
        <taxon>Spermatophyta</taxon>
        <taxon>Magnoliopsida</taxon>
        <taxon>Ranunculales</taxon>
        <taxon>Menispermaceae</taxon>
        <taxon>Menispermoideae</taxon>
        <taxon>Cissampelideae</taxon>
        <taxon>Stephania</taxon>
    </lineage>
</organism>
<sequence length="104" mass="11983">MVLDAISLTRSDQTRKIRAELWSWRRDMSRSLNGLRKLHSDQDKETKCGKPGIVMVKMLKALHYNSLKFVVSTTVLQLQQQQHSLSPKLIRVGYMDQTLPLCSV</sequence>
<proteinExistence type="predicted"/>
<evidence type="ECO:0000313" key="1">
    <source>
        <dbReference type="EMBL" id="KAK9095836.1"/>
    </source>
</evidence>
<dbReference type="AlphaFoldDB" id="A0AAP0HTD5"/>
<name>A0AAP0HTD5_9MAGN</name>
<reference evidence="1 2" key="1">
    <citation type="submission" date="2024-01" db="EMBL/GenBank/DDBJ databases">
        <title>Genome assemblies of Stephania.</title>
        <authorList>
            <person name="Yang L."/>
        </authorList>
    </citation>
    <scope>NUCLEOTIDE SEQUENCE [LARGE SCALE GENOMIC DNA]</scope>
    <source>
        <strain evidence="1">QJT</strain>
        <tissue evidence="1">Leaf</tissue>
    </source>
</reference>
<gene>
    <name evidence="1" type="ORF">Sjap_021333</name>
</gene>
<accession>A0AAP0HTD5</accession>
<dbReference type="Proteomes" id="UP001417504">
    <property type="component" value="Unassembled WGS sequence"/>
</dbReference>
<evidence type="ECO:0000313" key="2">
    <source>
        <dbReference type="Proteomes" id="UP001417504"/>
    </source>
</evidence>